<accession>A0A382H729</accession>
<name>A0A382H729_9ZZZZ</name>
<gene>
    <name evidence="1" type="ORF">METZ01_LOCUS235948</name>
</gene>
<organism evidence="1">
    <name type="scientific">marine metagenome</name>
    <dbReference type="NCBI Taxonomy" id="408172"/>
    <lineage>
        <taxon>unclassified sequences</taxon>
        <taxon>metagenomes</taxon>
        <taxon>ecological metagenomes</taxon>
    </lineage>
</organism>
<reference evidence="1" key="1">
    <citation type="submission" date="2018-05" db="EMBL/GenBank/DDBJ databases">
        <authorList>
            <person name="Lanie J.A."/>
            <person name="Ng W.-L."/>
            <person name="Kazmierczak K.M."/>
            <person name="Andrzejewski T.M."/>
            <person name="Davidsen T.M."/>
            <person name="Wayne K.J."/>
            <person name="Tettelin H."/>
            <person name="Glass J.I."/>
            <person name="Rusch D."/>
            <person name="Podicherti R."/>
            <person name="Tsui H.-C.T."/>
            <person name="Winkler M.E."/>
        </authorList>
    </citation>
    <scope>NUCLEOTIDE SEQUENCE</scope>
</reference>
<feature type="non-terminal residue" evidence="1">
    <location>
        <position position="1"/>
    </location>
</feature>
<feature type="non-terminal residue" evidence="1">
    <location>
        <position position="57"/>
    </location>
</feature>
<dbReference type="EMBL" id="UINC01059553">
    <property type="protein sequence ID" value="SVB83094.1"/>
    <property type="molecule type" value="Genomic_DNA"/>
</dbReference>
<protein>
    <submittedName>
        <fullName evidence="1">Uncharacterized protein</fullName>
    </submittedName>
</protein>
<evidence type="ECO:0000313" key="1">
    <source>
        <dbReference type="EMBL" id="SVB83094.1"/>
    </source>
</evidence>
<proteinExistence type="predicted"/>
<sequence>VGVRPPSIIQDRLLETVVQEGEEILALDHIYGVKTTAVFDQADISLNNMKWWDQLKN</sequence>
<dbReference type="AlphaFoldDB" id="A0A382H729"/>